<sequence length="522" mass="58745">MYGFYRTHSPLITWKIYQNYTPETACSQPELLFVAGTGSKLWEVPTASFTSSSNLSESLQWEQDCQYRHLQDRVRITADIPPRLDGTWVSTRCEVRPGPEFLTRSYTFHSSRHFQALQHYYVDHGCEDPAYSLMIRGKLRLRQASWITRGGTEGEHHLSKVGIVVHSLAAKQRLISRLPVTCVGLTLDRVVPGKLYELYNTRAGRGCLEALGFSMIELGLIRVETHHHSHEGKIQELFLGDIHTDWTQRTQYRPTGYQEPLQNAMDHIHPCPVCALVYRSSEQRPPVLPRSPAAPLSLAGRWVSQHCETRPNILFLTRDFTFDPGQHAWEGIYRHYSDPVCSQPTFTLRASGHYAQGNPSTKVSGATEFVFKVTQVRVTVEEESTAKMLNGTRPGKCGRAGGWEVGVEQDLSPTDGCTLLGIKLPHKEFELFKTELDHRKHPLLFIGERPTDGSSPDRPQRRPTSFQAPMVLCSGGGAQPSHRYGLGFNSKQVQLAASGTKRLAQMVLLVLGSVLCSWFCVF</sequence>
<dbReference type="STRING" id="240159.A0A4U5U8L7"/>
<protein>
    <submittedName>
        <fullName evidence="7">Protein APCDD1</fullName>
    </submittedName>
</protein>
<keyword evidence="5" id="KW-0325">Glycoprotein</keyword>
<dbReference type="AlphaFoldDB" id="A0A4U5U8L7"/>
<name>A0A4U5U8L7_COLLU</name>
<gene>
    <name evidence="7" type="ORF">D9C73_005855</name>
</gene>
<reference evidence="7 8" key="1">
    <citation type="submission" date="2019-01" db="EMBL/GenBank/DDBJ databases">
        <title>Genome Assembly of Collichthys lucidus.</title>
        <authorList>
            <person name="Cai M."/>
            <person name="Xiao S."/>
        </authorList>
    </citation>
    <scope>NUCLEOTIDE SEQUENCE [LARGE SCALE GENOMIC DNA]</scope>
    <source>
        <strain evidence="7">JT15FE1705JMU</strain>
        <tissue evidence="7">Muscle</tissue>
    </source>
</reference>
<evidence type="ECO:0000313" key="8">
    <source>
        <dbReference type="Proteomes" id="UP000298787"/>
    </source>
</evidence>
<dbReference type="EMBL" id="CM014082">
    <property type="protein sequence ID" value="TKS70697.1"/>
    <property type="molecule type" value="Genomic_DNA"/>
</dbReference>
<evidence type="ECO:0000256" key="5">
    <source>
        <dbReference type="ARBA" id="ARBA00023180"/>
    </source>
</evidence>
<accession>A0A4U5U8L7</accession>
<dbReference type="InterPro" id="IPR042425">
    <property type="entry name" value="APCDD1"/>
</dbReference>
<evidence type="ECO:0000256" key="4">
    <source>
        <dbReference type="ARBA" id="ARBA00023136"/>
    </source>
</evidence>
<dbReference type="PANTHER" id="PTHR31021:SF3">
    <property type="entry name" value="PROTEIN APCDD1-LIKE"/>
    <property type="match status" value="1"/>
</dbReference>
<dbReference type="GO" id="GO:0017147">
    <property type="term" value="F:Wnt-protein binding"/>
    <property type="evidence" value="ECO:0007669"/>
    <property type="project" value="InterPro"/>
</dbReference>
<dbReference type="SMART" id="SM01352">
    <property type="entry name" value="APCDDC"/>
    <property type="match status" value="2"/>
</dbReference>
<evidence type="ECO:0000313" key="7">
    <source>
        <dbReference type="EMBL" id="TKS70697.1"/>
    </source>
</evidence>
<keyword evidence="8" id="KW-1185">Reference proteome</keyword>
<proteinExistence type="predicted"/>
<evidence type="ECO:0000256" key="3">
    <source>
        <dbReference type="ARBA" id="ARBA00022729"/>
    </source>
</evidence>
<feature type="domain" description="APCDD1" evidence="6">
    <location>
        <begin position="291"/>
        <end position="481"/>
    </location>
</feature>
<keyword evidence="2" id="KW-0812">Transmembrane</keyword>
<dbReference type="PANTHER" id="PTHR31021">
    <property type="entry name" value="ADENOMATOSIS POLYPOSIS COLI DOWN-REGULATED 1"/>
    <property type="match status" value="1"/>
</dbReference>
<feature type="domain" description="APCDD1" evidence="6">
    <location>
        <begin position="64"/>
        <end position="290"/>
    </location>
</feature>
<evidence type="ECO:0000259" key="6">
    <source>
        <dbReference type="SMART" id="SM01352"/>
    </source>
</evidence>
<dbReference type="GO" id="GO:0005886">
    <property type="term" value="C:plasma membrane"/>
    <property type="evidence" value="ECO:0007669"/>
    <property type="project" value="InterPro"/>
</dbReference>
<evidence type="ECO:0000256" key="2">
    <source>
        <dbReference type="ARBA" id="ARBA00022692"/>
    </source>
</evidence>
<dbReference type="Pfam" id="PF14921">
    <property type="entry name" value="APCDDC"/>
    <property type="match status" value="2"/>
</dbReference>
<keyword evidence="4" id="KW-0472">Membrane</keyword>
<comment type="subcellular location">
    <subcellularLocation>
        <location evidence="1">Membrane</location>
        <topology evidence="1">Single-pass membrane protein</topology>
    </subcellularLocation>
</comment>
<keyword evidence="3" id="KW-0732">Signal</keyword>
<organism evidence="7 8">
    <name type="scientific">Collichthys lucidus</name>
    <name type="common">Big head croaker</name>
    <name type="synonym">Sciaena lucida</name>
    <dbReference type="NCBI Taxonomy" id="240159"/>
    <lineage>
        <taxon>Eukaryota</taxon>
        <taxon>Metazoa</taxon>
        <taxon>Chordata</taxon>
        <taxon>Craniata</taxon>
        <taxon>Vertebrata</taxon>
        <taxon>Euteleostomi</taxon>
        <taxon>Actinopterygii</taxon>
        <taxon>Neopterygii</taxon>
        <taxon>Teleostei</taxon>
        <taxon>Neoteleostei</taxon>
        <taxon>Acanthomorphata</taxon>
        <taxon>Eupercaria</taxon>
        <taxon>Sciaenidae</taxon>
        <taxon>Collichthys</taxon>
    </lineage>
</organism>
<evidence type="ECO:0000256" key="1">
    <source>
        <dbReference type="ARBA" id="ARBA00004167"/>
    </source>
</evidence>
<dbReference type="InterPro" id="IPR029405">
    <property type="entry name" value="APCDD1_dom"/>
</dbReference>
<dbReference type="Proteomes" id="UP000298787">
    <property type="component" value="Chromosome 5"/>
</dbReference>
<dbReference type="GO" id="GO:0030178">
    <property type="term" value="P:negative regulation of Wnt signaling pathway"/>
    <property type="evidence" value="ECO:0007669"/>
    <property type="project" value="InterPro"/>
</dbReference>